<name>A0ABW4H463_9LACO</name>
<accession>A0ABW4H463</accession>
<evidence type="ECO:0000313" key="2">
    <source>
        <dbReference type="EMBL" id="MFD1549515.1"/>
    </source>
</evidence>
<reference evidence="3" key="1">
    <citation type="journal article" date="2019" name="Int. J. Syst. Evol. Microbiol.">
        <title>The Global Catalogue of Microorganisms (GCM) 10K type strain sequencing project: providing services to taxonomists for standard genome sequencing and annotation.</title>
        <authorList>
            <consortium name="The Broad Institute Genomics Platform"/>
            <consortium name="The Broad Institute Genome Sequencing Center for Infectious Disease"/>
            <person name="Wu L."/>
            <person name="Ma J."/>
        </authorList>
    </citation>
    <scope>NUCLEOTIDE SEQUENCE [LARGE SCALE GENOMIC DNA]</scope>
    <source>
        <strain evidence="3">CCM 8906</strain>
    </source>
</reference>
<protein>
    <submittedName>
        <fullName evidence="2">Type II toxin-antitoxin system prevent-host-death family antitoxin</fullName>
    </submittedName>
</protein>
<comment type="similarity">
    <text evidence="1">Belongs to the phD/YefM antitoxin family.</text>
</comment>
<dbReference type="InterPro" id="IPR036165">
    <property type="entry name" value="YefM-like_sf"/>
</dbReference>
<evidence type="ECO:0000313" key="3">
    <source>
        <dbReference type="Proteomes" id="UP001597195"/>
    </source>
</evidence>
<dbReference type="Proteomes" id="UP001597195">
    <property type="component" value="Unassembled WGS sequence"/>
</dbReference>
<evidence type="ECO:0000256" key="1">
    <source>
        <dbReference type="ARBA" id="ARBA00009981"/>
    </source>
</evidence>
<comment type="caution">
    <text evidence="2">The sequence shown here is derived from an EMBL/GenBank/DDBJ whole genome shotgun (WGS) entry which is preliminary data.</text>
</comment>
<organism evidence="2 3">
    <name type="scientific">Levilactobacillus fuyuanensis</name>
    <dbReference type="NCBI Taxonomy" id="2486022"/>
    <lineage>
        <taxon>Bacteria</taxon>
        <taxon>Bacillati</taxon>
        <taxon>Bacillota</taxon>
        <taxon>Bacilli</taxon>
        <taxon>Lactobacillales</taxon>
        <taxon>Lactobacillaceae</taxon>
        <taxon>Levilactobacillus</taxon>
    </lineage>
</organism>
<sequence>MTLALTQSDFREHIKDYLDYVNEDDETVYIARSNSRAVAIISQEKMNWLETAVRAKEESLEYAIARDQLIRRHVLPDDKIVESDGSYWDQFKK</sequence>
<proteinExistence type="inferred from homology"/>
<dbReference type="EMBL" id="JBHTOM010000008">
    <property type="protein sequence ID" value="MFD1549515.1"/>
    <property type="molecule type" value="Genomic_DNA"/>
</dbReference>
<dbReference type="Gene3D" id="3.40.1620.10">
    <property type="entry name" value="YefM-like domain"/>
    <property type="match status" value="1"/>
</dbReference>
<keyword evidence="3" id="KW-1185">Reference proteome</keyword>
<dbReference type="SUPFAM" id="SSF143120">
    <property type="entry name" value="YefM-like"/>
    <property type="match status" value="1"/>
</dbReference>
<dbReference type="RefSeq" id="WP_125701096.1">
    <property type="nucleotide sequence ID" value="NZ_JBHTOM010000008.1"/>
</dbReference>
<dbReference type="NCBIfam" id="TIGR01552">
    <property type="entry name" value="phd_fam"/>
    <property type="match status" value="1"/>
</dbReference>
<gene>
    <name evidence="2" type="ORF">ACFQ5T_07370</name>
</gene>